<dbReference type="PANTHER" id="PTHR41775:SF1">
    <property type="entry name" value="PEPTIDASE M6-LIKE DOMAIN-CONTAINING PROTEIN"/>
    <property type="match status" value="1"/>
</dbReference>
<reference evidence="3 4" key="2">
    <citation type="submission" date="2024-03" db="EMBL/GenBank/DDBJ databases">
        <title>The Genome Sequence of Enterococcus sp. DIV0205d.</title>
        <authorList>
            <consortium name="The Broad Institute Genomics Platform"/>
            <consortium name="The Broad Institute Microbial Omics Core"/>
            <consortium name="The Broad Institute Genomic Center for Infectious Diseases"/>
            <person name="Earl A."/>
            <person name="Manson A."/>
            <person name="Gilmore M."/>
            <person name="Schwartman J."/>
            <person name="Shea T."/>
            <person name="Abouelleil A."/>
            <person name="Cao P."/>
            <person name="Chapman S."/>
            <person name="Cusick C."/>
            <person name="Young S."/>
            <person name="Neafsey D."/>
            <person name="Nusbaum C."/>
            <person name="Birren B."/>
        </authorList>
    </citation>
    <scope>NUCLEOTIDE SEQUENCE [LARGE SCALE GENOMIC DNA]</scope>
    <source>
        <strain evidence="3 4">7F3_DIV0205</strain>
    </source>
</reference>
<dbReference type="Pfam" id="PF05547">
    <property type="entry name" value="Peptidase_M6"/>
    <property type="match status" value="1"/>
</dbReference>
<dbReference type="EMBL" id="CP147244">
    <property type="protein sequence ID" value="WYK01366.1"/>
    <property type="molecule type" value="Genomic_DNA"/>
</dbReference>
<dbReference type="GO" id="GO:0006508">
    <property type="term" value="P:proteolysis"/>
    <property type="evidence" value="ECO:0007669"/>
    <property type="project" value="InterPro"/>
</dbReference>
<dbReference type="InterPro" id="IPR008757">
    <property type="entry name" value="Peptidase_M6-like_domain"/>
</dbReference>
<feature type="chain" id="PRO_5043000567" description="EF-hand domain-containing protein" evidence="1">
    <location>
        <begin position="24"/>
        <end position="1233"/>
    </location>
</feature>
<dbReference type="GO" id="GO:0005509">
    <property type="term" value="F:calcium ion binding"/>
    <property type="evidence" value="ECO:0007669"/>
    <property type="project" value="InterPro"/>
</dbReference>
<dbReference type="NCBIfam" id="TIGR03296">
    <property type="entry name" value="M6dom_TIGR03296"/>
    <property type="match status" value="1"/>
</dbReference>
<evidence type="ECO:0000313" key="4">
    <source>
        <dbReference type="Proteomes" id="UP000194948"/>
    </source>
</evidence>
<accession>A0AAQ3WCE5</accession>
<protein>
    <recommendedName>
        <fullName evidence="2">EF-hand domain-containing protein</fullName>
    </recommendedName>
</protein>
<evidence type="ECO:0000259" key="2">
    <source>
        <dbReference type="PROSITE" id="PS50222"/>
    </source>
</evidence>
<proteinExistence type="predicted"/>
<dbReference type="Proteomes" id="UP000194948">
    <property type="component" value="Chromosome"/>
</dbReference>
<dbReference type="Gene3D" id="2.60.40.1080">
    <property type="match status" value="1"/>
</dbReference>
<organism evidence="3 4">
    <name type="scientific">Candidatus Enterococcus palustris</name>
    <dbReference type="NCBI Taxonomy" id="1834189"/>
    <lineage>
        <taxon>Bacteria</taxon>
        <taxon>Bacillati</taxon>
        <taxon>Bacillota</taxon>
        <taxon>Bacilli</taxon>
        <taxon>Lactobacillales</taxon>
        <taxon>Enterococcaceae</taxon>
        <taxon>Enterococcus</taxon>
    </lineage>
</organism>
<keyword evidence="1" id="KW-0732">Signal</keyword>
<sequence>MKKKLFSCLVFCSMIMGTQMVDASPANPEVFSFKQPSGETFKAQTKGDEHFNYVVTEGGIGLEQGEDGFWYYLQKSNTRNAQIPTTLSKSKVGIDTQPNDAADEQTLLQSKRNVQELEIEQKEPEIKVKSGKKKDHNLLVLLVEFEDVKLKYSDEDWSKLVFGEAAPSLKNYYSTSTNNGIGIEPARETNGSPDDGIIRLPLDGNHPNTGQQLITENQKITRSALEKADQYIDYKQYDTNGNGRIETDELHFMVIVAGQEQSYGNVSEPAVWGHRWALNSLRVKLDDTVLDYYTQFGEKHAARQATLGIIAHEFGHDIGLPDLYNVGFKDENGVTEKKGSGLSYTSVMASGSWGARPGEESGTTPVGLDAYSKSLLGMAVETITTSQSGKLVQSIDEGTPTILKVNSADEKEYFLIENRQLSGYDEGMKRGNAIHSGGIAIYRINKNYTQNQTSGKQLVTVLEADESTRGYSYYESGGVWNADPFYYVGINTHNKEQATKLSKDTNPSSKIADGFGEFDLTIESNSNRNMTVSFNEPIVPVESISIDSQNMEISVGDTRQLMAKIVPENASDKEIKWTSTDDSIVSINQEGKLVGKSSGTVTISAINEKFNVKTEIQVTVKSKLGKTAGEAVEYTFEELTYRNLVESKQFQESGWLKLKVPETGYYEVGSSWGFRAVPDFEGRSTVGAEFFQEHTLNKSAGKTLTANIENGRIGSGSGRDSGLPLYYEKDSYMYVKLNFREISGSCPYIFVLKKSNKEGKPLLTVDENLSLSSEVGAIPNVSTYYKLNKKYKLNITNKVVPTLAPQYKLETSTPNVVTLTKEKDSYYMEFKTYGAFKLTLVEQVSGATKEFTDEVRERTNSPLGKTAGEAVEYTFEELTYHNLVESKQFQESGWLKLKVPETGYYDVGGSWGFRGVPDYEGKGRISADFFQEHSLEKSAGNTNLVNIENGGTGSASVTNKGLPIYYEKDSYMYVRFNLRELSGNCPFIFILKKSNKEGGPIVTVAENLSLSSEVGAIPNVTTYYKLNKKYKLNITNKVVPTLAPQYKLETSTPNVVTLTKENDSYYMEFKTYGAFNLTLVEQVSGAAKEFTDEVRERTNSPLGKTAGEAVEYTFEELTYHNLVESKQFQESGWLKLKVPETGYYDVGGSWGFRGVPDYEGKGRISADFFQEHSLEKSAGNTNLVNIENGGTGSASVTNKGLPIYYEKDSYMYVRFNLRELSGNCPFVFILKKS</sequence>
<feature type="domain" description="EF-hand" evidence="2">
    <location>
        <begin position="234"/>
        <end position="260"/>
    </location>
</feature>
<dbReference type="InterPro" id="IPR018247">
    <property type="entry name" value="EF_Hand_1_Ca_BS"/>
</dbReference>
<dbReference type="InterPro" id="IPR002048">
    <property type="entry name" value="EF_hand_dom"/>
</dbReference>
<dbReference type="PROSITE" id="PS00018">
    <property type="entry name" value="EF_HAND_1"/>
    <property type="match status" value="1"/>
</dbReference>
<name>A0AAQ3WCE5_9ENTE</name>
<dbReference type="InterPro" id="IPR003343">
    <property type="entry name" value="Big_2"/>
</dbReference>
<dbReference type="SUPFAM" id="SSF49373">
    <property type="entry name" value="Invasin/intimin cell-adhesion fragments"/>
    <property type="match status" value="1"/>
</dbReference>
<gene>
    <name evidence="3" type="ORF">A5821_002503</name>
</gene>
<dbReference type="GO" id="GO:0008233">
    <property type="term" value="F:peptidase activity"/>
    <property type="evidence" value="ECO:0007669"/>
    <property type="project" value="InterPro"/>
</dbReference>
<evidence type="ECO:0000256" key="1">
    <source>
        <dbReference type="SAM" id="SignalP"/>
    </source>
</evidence>
<dbReference type="AlphaFoldDB" id="A0AAQ3WCE5"/>
<feature type="signal peptide" evidence="1">
    <location>
        <begin position="1"/>
        <end position="23"/>
    </location>
</feature>
<reference evidence="4" key="1">
    <citation type="submission" date="2017-05" db="EMBL/GenBank/DDBJ databases">
        <title>The Genome Sequence of EEnterococcus faecalis 9F2_4866.</title>
        <authorList>
            <consortium name="The Broad Institute Genomics Platform"/>
            <consortium name="The Broad Institute Genomic Center for Infectious Diseases"/>
            <person name="Earl A."/>
            <person name="Manson A."/>
            <person name="Schwartman J."/>
            <person name="Gilmore M."/>
            <person name="Abouelleil A."/>
            <person name="Cao P."/>
            <person name="Chapman S."/>
            <person name="Cusick C."/>
            <person name="Shea T."/>
            <person name="Young S."/>
            <person name="Neafsey D."/>
            <person name="Nusbaum C."/>
            <person name="Birren B."/>
        </authorList>
    </citation>
    <scope>NUCLEOTIDE SEQUENCE [LARGE SCALE GENOMIC DNA]</scope>
    <source>
        <strain evidence="4">7F3_DIV0205</strain>
    </source>
</reference>
<keyword evidence="4" id="KW-1185">Reference proteome</keyword>
<dbReference type="SMART" id="SM00635">
    <property type="entry name" value="BID_2"/>
    <property type="match status" value="1"/>
</dbReference>
<dbReference type="SUPFAM" id="SSF55486">
    <property type="entry name" value="Metalloproteases ('zincins'), catalytic domain"/>
    <property type="match status" value="1"/>
</dbReference>
<dbReference type="Pfam" id="PF02368">
    <property type="entry name" value="Big_2"/>
    <property type="match status" value="1"/>
</dbReference>
<evidence type="ECO:0000313" key="3">
    <source>
        <dbReference type="EMBL" id="WYK01366.1"/>
    </source>
</evidence>
<dbReference type="PROSITE" id="PS50222">
    <property type="entry name" value="EF_HAND_2"/>
    <property type="match status" value="1"/>
</dbReference>
<dbReference type="InterPro" id="IPR008964">
    <property type="entry name" value="Invasin/intimin_cell_adhesion"/>
</dbReference>
<dbReference type="PANTHER" id="PTHR41775">
    <property type="entry name" value="SECRETED PROTEIN-RELATED"/>
    <property type="match status" value="1"/>
</dbReference>
<dbReference type="RefSeq" id="WP_339098705.1">
    <property type="nucleotide sequence ID" value="NZ_CP147244.1"/>
</dbReference>